<dbReference type="EMBL" id="AAFI02000006">
    <property type="protein sequence ID" value="EAL71798.1"/>
    <property type="molecule type" value="Genomic_DNA"/>
</dbReference>
<dbReference type="GO" id="GO:0016787">
    <property type="term" value="F:hydrolase activity"/>
    <property type="evidence" value="ECO:0007669"/>
    <property type="project" value="UniProtKB-KW"/>
</dbReference>
<dbReference type="STRING" id="44689.Q55BH4"/>
<dbReference type="CDD" id="cd00431">
    <property type="entry name" value="cysteine_hydrolases"/>
    <property type="match status" value="1"/>
</dbReference>
<accession>Q55BH4</accession>
<dbReference type="SUPFAM" id="SSF52499">
    <property type="entry name" value="Isochorismatase-like hydrolases"/>
    <property type="match status" value="1"/>
</dbReference>
<reference evidence="4 5" key="1">
    <citation type="journal article" date="2005" name="Nature">
        <title>The genome of the social amoeba Dictyostelium discoideum.</title>
        <authorList>
            <consortium name="The Dictyostelium discoideum Sequencing Consortium"/>
            <person name="Eichinger L."/>
            <person name="Pachebat J.A."/>
            <person name="Glockner G."/>
            <person name="Rajandream M.A."/>
            <person name="Sucgang R."/>
            <person name="Berriman M."/>
            <person name="Song J."/>
            <person name="Olsen R."/>
            <person name="Szafranski K."/>
            <person name="Xu Q."/>
            <person name="Tunggal B."/>
            <person name="Kummerfeld S."/>
            <person name="Madera M."/>
            <person name="Konfortov B.A."/>
            <person name="Rivero F."/>
            <person name="Bankier A.T."/>
            <person name="Lehmann R."/>
            <person name="Hamlin N."/>
            <person name="Davies R."/>
            <person name="Gaudet P."/>
            <person name="Fey P."/>
            <person name="Pilcher K."/>
            <person name="Chen G."/>
            <person name="Saunders D."/>
            <person name="Sodergren E."/>
            <person name="Davis P."/>
            <person name="Kerhornou A."/>
            <person name="Nie X."/>
            <person name="Hall N."/>
            <person name="Anjard C."/>
            <person name="Hemphill L."/>
            <person name="Bason N."/>
            <person name="Farbrother P."/>
            <person name="Desany B."/>
            <person name="Just E."/>
            <person name="Morio T."/>
            <person name="Rost R."/>
            <person name="Churcher C."/>
            <person name="Cooper J."/>
            <person name="Haydock S."/>
            <person name="van Driessche N."/>
            <person name="Cronin A."/>
            <person name="Goodhead I."/>
            <person name="Muzny D."/>
            <person name="Mourier T."/>
            <person name="Pain A."/>
            <person name="Lu M."/>
            <person name="Harper D."/>
            <person name="Lindsay R."/>
            <person name="Hauser H."/>
            <person name="James K."/>
            <person name="Quiles M."/>
            <person name="Madan Babu M."/>
            <person name="Saito T."/>
            <person name="Buchrieser C."/>
            <person name="Wardroper A."/>
            <person name="Felder M."/>
            <person name="Thangavelu M."/>
            <person name="Johnson D."/>
            <person name="Knights A."/>
            <person name="Loulseged H."/>
            <person name="Mungall K."/>
            <person name="Oliver K."/>
            <person name="Price C."/>
            <person name="Quail M.A."/>
            <person name="Urushihara H."/>
            <person name="Hernandez J."/>
            <person name="Rabbinowitsch E."/>
            <person name="Steffen D."/>
            <person name="Sanders M."/>
            <person name="Ma J."/>
            <person name="Kohara Y."/>
            <person name="Sharp S."/>
            <person name="Simmonds M."/>
            <person name="Spiegler S."/>
            <person name="Tivey A."/>
            <person name="Sugano S."/>
            <person name="White B."/>
            <person name="Walker D."/>
            <person name="Woodward J."/>
            <person name="Winckler T."/>
            <person name="Tanaka Y."/>
            <person name="Shaulsky G."/>
            <person name="Schleicher M."/>
            <person name="Weinstock G."/>
            <person name="Rosenthal A."/>
            <person name="Cox E.C."/>
            <person name="Chisholm R.L."/>
            <person name="Gibbs R."/>
            <person name="Loomis W.F."/>
            <person name="Platzer M."/>
            <person name="Kay R.R."/>
            <person name="Williams J."/>
            <person name="Dear P.H."/>
            <person name="Noegel A.A."/>
            <person name="Barrell B."/>
            <person name="Kuspa A."/>
        </authorList>
    </citation>
    <scope>NUCLEOTIDE SEQUENCE [LARGE SCALE GENOMIC DNA]</scope>
    <source>
        <strain evidence="4 5">AX4</strain>
    </source>
</reference>
<evidence type="ECO:0000259" key="3">
    <source>
        <dbReference type="Pfam" id="PF00857"/>
    </source>
</evidence>
<protein>
    <recommendedName>
        <fullName evidence="3">Isochorismatase-like domain-containing protein</fullName>
    </recommendedName>
</protein>
<dbReference type="PhylomeDB" id="Q55BH4"/>
<dbReference type="Pfam" id="PF00857">
    <property type="entry name" value="Isochorismatase"/>
    <property type="match status" value="1"/>
</dbReference>
<dbReference type="InterPro" id="IPR036380">
    <property type="entry name" value="Isochorismatase-like_sf"/>
</dbReference>
<dbReference type="PANTHER" id="PTHR43540">
    <property type="entry name" value="PEROXYUREIDOACRYLATE/UREIDOACRYLATE AMIDOHYDROLASE-RELATED"/>
    <property type="match status" value="1"/>
</dbReference>
<keyword evidence="2" id="KW-0378">Hydrolase</keyword>
<sequence length="183" mass="20408">MKALIIIDMVNDLVSGVLANEKYANEIIPSIQRLIENARKNPTEWLIVYSNDAHKEDDREMKVWGKHAMEGTEGAQVIDSLKPMDTDNEIISPKRFYGAFDLTGLGEIFEKRGGVTEVVLVGQHTHCCVRHTAYGAFMRGYEIKVPSDGVCVFDGIDNQAALDYLKNIYGATITTTDNILNNL</sequence>
<evidence type="ECO:0000313" key="4">
    <source>
        <dbReference type="EMBL" id="EAL71798.1"/>
    </source>
</evidence>
<dbReference type="HOGENOM" id="CLU_068979_8_4_1"/>
<dbReference type="RefSeq" id="XP_645638.1">
    <property type="nucleotide sequence ID" value="XM_640546.1"/>
</dbReference>
<dbReference type="VEuPathDB" id="AmoebaDB:DDB_G0271336"/>
<evidence type="ECO:0000256" key="2">
    <source>
        <dbReference type="ARBA" id="ARBA00022801"/>
    </source>
</evidence>
<evidence type="ECO:0000313" key="5">
    <source>
        <dbReference type="Proteomes" id="UP000002195"/>
    </source>
</evidence>
<dbReference type="InterPro" id="IPR000868">
    <property type="entry name" value="Isochorismatase-like_dom"/>
</dbReference>
<dbReference type="InterPro" id="IPR050272">
    <property type="entry name" value="Isochorismatase-like_hydrls"/>
</dbReference>
<comment type="similarity">
    <text evidence="1">Belongs to the isochorismatase family.</text>
</comment>
<dbReference type="Proteomes" id="UP000002195">
    <property type="component" value="Unassembled WGS sequence"/>
</dbReference>
<evidence type="ECO:0000256" key="1">
    <source>
        <dbReference type="ARBA" id="ARBA00006336"/>
    </source>
</evidence>
<keyword evidence="5" id="KW-1185">Reference proteome</keyword>
<gene>
    <name evidence="4" type="ORF">DDB_G0271336</name>
</gene>
<dbReference type="KEGG" id="ddi:DDB_G0271336"/>
<name>Q55BH4_DICDI</name>
<organism evidence="4 5">
    <name type="scientific">Dictyostelium discoideum</name>
    <name type="common">Social amoeba</name>
    <dbReference type="NCBI Taxonomy" id="44689"/>
    <lineage>
        <taxon>Eukaryota</taxon>
        <taxon>Amoebozoa</taxon>
        <taxon>Evosea</taxon>
        <taxon>Eumycetozoa</taxon>
        <taxon>Dictyostelia</taxon>
        <taxon>Dictyosteliales</taxon>
        <taxon>Dictyosteliaceae</taxon>
        <taxon>Dictyostelium</taxon>
    </lineage>
</organism>
<dbReference type="OMA" id="HYYDEFD"/>
<dbReference type="PaxDb" id="44689-DDB0202872"/>
<dbReference type="Gene3D" id="3.40.50.850">
    <property type="entry name" value="Isochorismatase-like"/>
    <property type="match status" value="1"/>
</dbReference>
<feature type="domain" description="Isochorismatase-like" evidence="3">
    <location>
        <begin position="3"/>
        <end position="176"/>
    </location>
</feature>
<dbReference type="GeneID" id="8617830"/>
<dbReference type="InParanoid" id="Q55BH4"/>
<dbReference type="SMR" id="Q55BH4"/>
<dbReference type="eggNOG" id="ENOG502RHH1">
    <property type="taxonomic scope" value="Eukaryota"/>
</dbReference>
<dbReference type="dictyBase" id="DDB_G0271336"/>
<comment type="caution">
    <text evidence="4">The sequence shown here is derived from an EMBL/GenBank/DDBJ whole genome shotgun (WGS) entry which is preliminary data.</text>
</comment>
<proteinExistence type="inferred from homology"/>
<dbReference type="PANTHER" id="PTHR43540:SF6">
    <property type="entry name" value="ISOCHORISMATASE-LIKE DOMAIN-CONTAINING PROTEIN"/>
    <property type="match status" value="1"/>
</dbReference>
<dbReference type="AlphaFoldDB" id="Q55BH4"/>